<accession>A0A9D9H3Z0</accession>
<reference evidence="2" key="1">
    <citation type="submission" date="2020-10" db="EMBL/GenBank/DDBJ databases">
        <authorList>
            <person name="Gilroy R."/>
        </authorList>
    </citation>
    <scope>NUCLEOTIDE SEQUENCE</scope>
    <source>
        <strain evidence="2">7293</strain>
    </source>
</reference>
<gene>
    <name evidence="2" type="ORF">IAA97_01165</name>
</gene>
<dbReference type="InterPro" id="IPR041657">
    <property type="entry name" value="HTH_17"/>
</dbReference>
<dbReference type="EMBL" id="JADIMT010000021">
    <property type="protein sequence ID" value="MBO8435576.1"/>
    <property type="molecule type" value="Genomic_DNA"/>
</dbReference>
<dbReference type="Pfam" id="PF12728">
    <property type="entry name" value="HTH_17"/>
    <property type="match status" value="1"/>
</dbReference>
<evidence type="ECO:0000259" key="1">
    <source>
        <dbReference type="Pfam" id="PF12728"/>
    </source>
</evidence>
<organism evidence="2 3">
    <name type="scientific">Candidatus Ornithospirochaeta stercoripullorum</name>
    <dbReference type="NCBI Taxonomy" id="2840899"/>
    <lineage>
        <taxon>Bacteria</taxon>
        <taxon>Pseudomonadati</taxon>
        <taxon>Spirochaetota</taxon>
        <taxon>Spirochaetia</taxon>
        <taxon>Spirochaetales</taxon>
        <taxon>Spirochaetaceae</taxon>
        <taxon>Spirochaetaceae incertae sedis</taxon>
        <taxon>Candidatus Ornithospirochaeta</taxon>
    </lineage>
</organism>
<dbReference type="AlphaFoldDB" id="A0A9D9H3Z0"/>
<dbReference type="InterPro" id="IPR009061">
    <property type="entry name" value="DNA-bd_dom_put_sf"/>
</dbReference>
<reference evidence="2" key="2">
    <citation type="journal article" date="2021" name="PeerJ">
        <title>Extensive microbial diversity within the chicken gut microbiome revealed by metagenomics and culture.</title>
        <authorList>
            <person name="Gilroy R."/>
            <person name="Ravi A."/>
            <person name="Getino M."/>
            <person name="Pursley I."/>
            <person name="Horton D.L."/>
            <person name="Alikhan N.F."/>
            <person name="Baker D."/>
            <person name="Gharbi K."/>
            <person name="Hall N."/>
            <person name="Watson M."/>
            <person name="Adriaenssens E.M."/>
            <person name="Foster-Nyarko E."/>
            <person name="Jarju S."/>
            <person name="Secka A."/>
            <person name="Antonio M."/>
            <person name="Oren A."/>
            <person name="Chaudhuri R.R."/>
            <person name="La Ragione R."/>
            <person name="Hildebrand F."/>
            <person name="Pallen M.J."/>
        </authorList>
    </citation>
    <scope>NUCLEOTIDE SEQUENCE</scope>
    <source>
        <strain evidence="2">7293</strain>
    </source>
</reference>
<dbReference type="GO" id="GO:0003677">
    <property type="term" value="F:DNA binding"/>
    <property type="evidence" value="ECO:0007669"/>
    <property type="project" value="InterPro"/>
</dbReference>
<feature type="domain" description="Helix-turn-helix" evidence="1">
    <location>
        <begin position="5"/>
        <end position="51"/>
    </location>
</feature>
<dbReference type="Gene3D" id="1.10.1660.10">
    <property type="match status" value="1"/>
</dbReference>
<dbReference type="SUPFAM" id="SSF46955">
    <property type="entry name" value="Putative DNA-binding domain"/>
    <property type="match status" value="1"/>
</dbReference>
<evidence type="ECO:0000313" key="3">
    <source>
        <dbReference type="Proteomes" id="UP000823615"/>
    </source>
</evidence>
<comment type="caution">
    <text evidence="2">The sequence shown here is derived from an EMBL/GenBank/DDBJ whole genome shotgun (WGS) entry which is preliminary data.</text>
</comment>
<sequence>MQNAMLNVKEISKELGVSIPTVRSWIKNGKIRYRKVGRFIRFTREDINDFIITKEPKK</sequence>
<evidence type="ECO:0000313" key="2">
    <source>
        <dbReference type="EMBL" id="MBO8435576.1"/>
    </source>
</evidence>
<dbReference type="Proteomes" id="UP000823615">
    <property type="component" value="Unassembled WGS sequence"/>
</dbReference>
<proteinExistence type="predicted"/>
<dbReference type="InterPro" id="IPR010093">
    <property type="entry name" value="SinI_DNA-bd"/>
</dbReference>
<protein>
    <submittedName>
        <fullName evidence="2">Helix-turn-helix domain-containing protein</fullName>
    </submittedName>
</protein>
<name>A0A9D9H3Z0_9SPIO</name>
<dbReference type="NCBIfam" id="TIGR01764">
    <property type="entry name" value="excise"/>
    <property type="match status" value="1"/>
</dbReference>